<evidence type="ECO:0000259" key="2">
    <source>
        <dbReference type="PROSITE" id="PS50924"/>
    </source>
</evidence>
<feature type="transmembrane region" description="Helical" evidence="1">
    <location>
        <begin position="102"/>
        <end position="127"/>
    </location>
</feature>
<keyword evidence="4" id="KW-1185">Reference proteome</keyword>
<dbReference type="Proteomes" id="UP000295293">
    <property type="component" value="Unassembled WGS sequence"/>
</dbReference>
<dbReference type="InterPro" id="IPR005330">
    <property type="entry name" value="MHYT_dom"/>
</dbReference>
<dbReference type="OrthoDB" id="3763366at2"/>
<keyword evidence="1" id="KW-0472">Membrane</keyword>
<feature type="transmembrane region" description="Helical" evidence="1">
    <location>
        <begin position="6"/>
        <end position="29"/>
    </location>
</feature>
<reference evidence="3 4" key="1">
    <citation type="submission" date="2019-03" db="EMBL/GenBank/DDBJ databases">
        <title>Genomic Encyclopedia of Type Strains, Phase IV (KMG-IV): sequencing the most valuable type-strain genomes for metagenomic binning, comparative biology and taxonomic classification.</title>
        <authorList>
            <person name="Goeker M."/>
        </authorList>
    </citation>
    <scope>NUCLEOTIDE SEQUENCE [LARGE SCALE GENOMIC DNA]</scope>
    <source>
        <strain evidence="3 4">DSM 21667</strain>
    </source>
</reference>
<dbReference type="PROSITE" id="PS50924">
    <property type="entry name" value="MHYT"/>
    <property type="match status" value="1"/>
</dbReference>
<dbReference type="Pfam" id="PF03707">
    <property type="entry name" value="MHYT"/>
    <property type="match status" value="3"/>
</dbReference>
<sequence length="410" mass="44044">MQGTYDFWLVALSYLIASLAGFVALEFATRLRARDRQRQPWLVGGAVSMGTGIWSMHFVGMIAFSLPVPISYDIGITFLSWVAAVAVSAIALYIVGYGRLTALTLVAGALVMGFGVCLMHYGGMFAMRMTPGISYQPGLFAASVVIAVVASGAALLIIAYLKEVATWKDVALRIGAAMIMGLAVVGMHYTGMAAAVFEDGARCYAGNDLPAAMLSWPTTVSALLILGFGIWFALGDARHLAARRVAAQEMESRVRQMAFTDKDTGLPNRAQLSQIITDRLRQRDTEGFALVTFRLEAHDGALPTSEAMSLLCDRILAALPRAIIARTQTEHLVALIDGRMDHVGARCIPLIESLRHDAALKARFKLIVGSAHSPSDGENAQWLLLRAAPKASSAGLFDNRGIRQTANSVV</sequence>
<keyword evidence="1" id="KW-0812">Transmembrane</keyword>
<feature type="transmembrane region" description="Helical" evidence="1">
    <location>
        <begin position="170"/>
        <end position="189"/>
    </location>
</feature>
<keyword evidence="1" id="KW-1133">Transmembrane helix</keyword>
<feature type="transmembrane region" description="Helical" evidence="1">
    <location>
        <begin position="70"/>
        <end position="95"/>
    </location>
</feature>
<comment type="caution">
    <text evidence="3">The sequence shown here is derived from an EMBL/GenBank/DDBJ whole genome shotgun (WGS) entry which is preliminary data.</text>
</comment>
<dbReference type="GO" id="GO:0016020">
    <property type="term" value="C:membrane"/>
    <property type="evidence" value="ECO:0007669"/>
    <property type="project" value="UniProtKB-UniRule"/>
</dbReference>
<dbReference type="AlphaFoldDB" id="A0A4R6YYU5"/>
<dbReference type="InterPro" id="IPR000160">
    <property type="entry name" value="GGDEF_dom"/>
</dbReference>
<dbReference type="RefSeq" id="WP_133818897.1">
    <property type="nucleotide sequence ID" value="NZ_SNZH01000006.1"/>
</dbReference>
<name>A0A4R6YYU5_9GAMM</name>
<dbReference type="InterPro" id="IPR043128">
    <property type="entry name" value="Rev_trsase/Diguanyl_cyclase"/>
</dbReference>
<feature type="domain" description="MHYT" evidence="2">
    <location>
        <begin position="5"/>
        <end position="198"/>
    </location>
</feature>
<feature type="transmembrane region" description="Helical" evidence="1">
    <location>
        <begin position="209"/>
        <end position="234"/>
    </location>
</feature>
<evidence type="ECO:0000313" key="4">
    <source>
        <dbReference type="Proteomes" id="UP000295293"/>
    </source>
</evidence>
<evidence type="ECO:0000256" key="1">
    <source>
        <dbReference type="PROSITE-ProRule" id="PRU00244"/>
    </source>
</evidence>
<dbReference type="SMART" id="SM00267">
    <property type="entry name" value="GGDEF"/>
    <property type="match status" value="1"/>
</dbReference>
<dbReference type="PANTHER" id="PTHR35152">
    <property type="entry name" value="DOMAIN SIGNALLING PROTEIN, PUTATIVE (AFU_ORTHOLOGUE AFUA_5G11310)-RELATED"/>
    <property type="match status" value="1"/>
</dbReference>
<dbReference type="EMBL" id="SNZH01000006">
    <property type="protein sequence ID" value="TDR44162.1"/>
    <property type="molecule type" value="Genomic_DNA"/>
</dbReference>
<organism evidence="3 4">
    <name type="scientific">Tahibacter aquaticus</name>
    <dbReference type="NCBI Taxonomy" id="520092"/>
    <lineage>
        <taxon>Bacteria</taxon>
        <taxon>Pseudomonadati</taxon>
        <taxon>Pseudomonadota</taxon>
        <taxon>Gammaproteobacteria</taxon>
        <taxon>Lysobacterales</taxon>
        <taxon>Rhodanobacteraceae</taxon>
        <taxon>Tahibacter</taxon>
    </lineage>
</organism>
<evidence type="ECO:0000313" key="3">
    <source>
        <dbReference type="EMBL" id="TDR44162.1"/>
    </source>
</evidence>
<feature type="transmembrane region" description="Helical" evidence="1">
    <location>
        <begin position="139"/>
        <end position="161"/>
    </location>
</feature>
<feature type="transmembrane region" description="Helical" evidence="1">
    <location>
        <begin position="41"/>
        <end position="64"/>
    </location>
</feature>
<protein>
    <submittedName>
        <fullName evidence="3">NO-binding membrane sensor protein with MHYT domain</fullName>
    </submittedName>
</protein>
<gene>
    <name evidence="3" type="ORF">DFR29_106310</name>
</gene>
<dbReference type="PANTHER" id="PTHR35152:SF1">
    <property type="entry name" value="DOMAIN SIGNALLING PROTEIN, PUTATIVE (AFU_ORTHOLOGUE AFUA_5G11310)-RELATED"/>
    <property type="match status" value="1"/>
</dbReference>
<proteinExistence type="predicted"/>
<accession>A0A4R6YYU5</accession>
<dbReference type="Gene3D" id="3.30.70.270">
    <property type="match status" value="1"/>
</dbReference>